<gene>
    <name evidence="2" type="ORF">BLA27_03820</name>
</gene>
<dbReference type="Proteomes" id="UP000182985">
    <property type="component" value="Unassembled WGS sequence"/>
</dbReference>
<keyword evidence="1" id="KW-1133">Transmembrane helix</keyword>
<dbReference type="OrthoDB" id="8297028at2"/>
<comment type="caution">
    <text evidence="2">The sequence shown here is derived from an EMBL/GenBank/DDBJ whole genome shotgun (WGS) entry which is preliminary data.</text>
</comment>
<sequence length="91" mass="10616">MLALKIIVFLAAFAAVCSLALHQFITWMKEYAFYKNNDWDFSVDSGLDRIDERIAAYPLGLTNWQRLYLFRPFYIAMLILVLVVMAVSLFK</sequence>
<keyword evidence="1" id="KW-0472">Membrane</keyword>
<reference evidence="2 3" key="1">
    <citation type="submission" date="2016-10" db="EMBL/GenBank/DDBJ databases">
        <title>The Draft Genome Sequence of the Potato Rhizosphere Bacteria Ochrobactrum sp. IPA7.2.</title>
        <authorList>
            <person name="Gogoleva N.E."/>
            <person name="Khlopko Y.A."/>
            <person name="Burygin G.L."/>
            <person name="Plotnikov A.O."/>
        </authorList>
    </citation>
    <scope>NUCLEOTIDE SEQUENCE [LARGE SCALE GENOMIC DNA]</scope>
    <source>
        <strain evidence="2 3">IPA7.2</strain>
    </source>
</reference>
<protein>
    <submittedName>
        <fullName evidence="2">Uncharacterized protein</fullName>
    </submittedName>
</protein>
<evidence type="ECO:0000313" key="3">
    <source>
        <dbReference type="Proteomes" id="UP000182985"/>
    </source>
</evidence>
<organism evidence="2 3">
    <name type="scientific">Brucella cytisi</name>
    <dbReference type="NCBI Taxonomy" id="407152"/>
    <lineage>
        <taxon>Bacteria</taxon>
        <taxon>Pseudomonadati</taxon>
        <taxon>Pseudomonadota</taxon>
        <taxon>Alphaproteobacteria</taxon>
        <taxon>Hyphomicrobiales</taxon>
        <taxon>Brucellaceae</taxon>
        <taxon>Brucella/Ochrobactrum group</taxon>
        <taxon>Brucella</taxon>
    </lineage>
</organism>
<keyword evidence="1" id="KW-0812">Transmembrane</keyword>
<accession>A0A1J6IBH7</accession>
<evidence type="ECO:0000256" key="1">
    <source>
        <dbReference type="SAM" id="Phobius"/>
    </source>
</evidence>
<dbReference type="AlphaFoldDB" id="A0A1J6IBH7"/>
<feature type="transmembrane region" description="Helical" evidence="1">
    <location>
        <begin position="68"/>
        <end position="90"/>
    </location>
</feature>
<name>A0A1J6IBH7_9HYPH</name>
<dbReference type="RefSeq" id="WP_071630491.1">
    <property type="nucleotide sequence ID" value="NZ_JBCAUP010000022.1"/>
</dbReference>
<proteinExistence type="predicted"/>
<keyword evidence="3" id="KW-1185">Reference proteome</keyword>
<dbReference type="EMBL" id="MOEC01000002">
    <property type="protein sequence ID" value="OIS95118.1"/>
    <property type="molecule type" value="Genomic_DNA"/>
</dbReference>
<evidence type="ECO:0000313" key="2">
    <source>
        <dbReference type="EMBL" id="OIS95118.1"/>
    </source>
</evidence>